<gene>
    <name evidence="1" type="ORF">F511_40439</name>
</gene>
<organism evidence="1 2">
    <name type="scientific">Dorcoceras hygrometricum</name>
    <dbReference type="NCBI Taxonomy" id="472368"/>
    <lineage>
        <taxon>Eukaryota</taxon>
        <taxon>Viridiplantae</taxon>
        <taxon>Streptophyta</taxon>
        <taxon>Embryophyta</taxon>
        <taxon>Tracheophyta</taxon>
        <taxon>Spermatophyta</taxon>
        <taxon>Magnoliopsida</taxon>
        <taxon>eudicotyledons</taxon>
        <taxon>Gunneridae</taxon>
        <taxon>Pentapetalae</taxon>
        <taxon>asterids</taxon>
        <taxon>lamiids</taxon>
        <taxon>Lamiales</taxon>
        <taxon>Gesneriaceae</taxon>
        <taxon>Didymocarpoideae</taxon>
        <taxon>Trichosporeae</taxon>
        <taxon>Loxocarpinae</taxon>
        <taxon>Dorcoceras</taxon>
    </lineage>
</organism>
<name>A0A2Z7C0S0_9LAMI</name>
<dbReference type="Proteomes" id="UP000250235">
    <property type="component" value="Unassembled WGS sequence"/>
</dbReference>
<sequence>MRSVVAKHGLRLILEPVLLIYCDTRTFCCSDVDRDRTSFVALVMVAAGSRREIVRVIEEATHVWFEELVVDEKRRRLVK</sequence>
<accession>A0A2Z7C0S0</accession>
<protein>
    <submittedName>
        <fullName evidence="1">Uncharacterized protein</fullName>
    </submittedName>
</protein>
<dbReference type="EMBL" id="KQ999970">
    <property type="protein sequence ID" value="KZV40476.1"/>
    <property type="molecule type" value="Genomic_DNA"/>
</dbReference>
<reference evidence="1 2" key="1">
    <citation type="journal article" date="2015" name="Proc. Natl. Acad. Sci. U.S.A.">
        <title>The resurrection genome of Boea hygrometrica: A blueprint for survival of dehydration.</title>
        <authorList>
            <person name="Xiao L."/>
            <person name="Yang G."/>
            <person name="Zhang L."/>
            <person name="Yang X."/>
            <person name="Zhao S."/>
            <person name="Ji Z."/>
            <person name="Zhou Q."/>
            <person name="Hu M."/>
            <person name="Wang Y."/>
            <person name="Chen M."/>
            <person name="Xu Y."/>
            <person name="Jin H."/>
            <person name="Xiao X."/>
            <person name="Hu G."/>
            <person name="Bao F."/>
            <person name="Hu Y."/>
            <person name="Wan P."/>
            <person name="Li L."/>
            <person name="Deng X."/>
            <person name="Kuang T."/>
            <person name="Xiang C."/>
            <person name="Zhu J.K."/>
            <person name="Oliver M.J."/>
            <person name="He Y."/>
        </authorList>
    </citation>
    <scope>NUCLEOTIDE SEQUENCE [LARGE SCALE GENOMIC DNA]</scope>
    <source>
        <strain evidence="2">cv. XS01</strain>
    </source>
</reference>
<keyword evidence="2" id="KW-1185">Reference proteome</keyword>
<evidence type="ECO:0000313" key="1">
    <source>
        <dbReference type="EMBL" id="KZV40476.1"/>
    </source>
</evidence>
<evidence type="ECO:0000313" key="2">
    <source>
        <dbReference type="Proteomes" id="UP000250235"/>
    </source>
</evidence>
<dbReference type="AlphaFoldDB" id="A0A2Z7C0S0"/>
<proteinExistence type="predicted"/>